<dbReference type="Pfam" id="PF00563">
    <property type="entry name" value="EAL"/>
    <property type="match status" value="1"/>
</dbReference>
<evidence type="ECO:0000256" key="1">
    <source>
        <dbReference type="SAM" id="Phobius"/>
    </source>
</evidence>
<dbReference type="PROSITE" id="PS50883">
    <property type="entry name" value="EAL"/>
    <property type="match status" value="1"/>
</dbReference>
<keyword evidence="1" id="KW-1133">Transmembrane helix</keyword>
<dbReference type="Pfam" id="PF00990">
    <property type="entry name" value="GGDEF"/>
    <property type="match status" value="1"/>
</dbReference>
<dbReference type="CDD" id="cd01949">
    <property type="entry name" value="GGDEF"/>
    <property type="match status" value="1"/>
</dbReference>
<evidence type="ECO:0000313" key="5">
    <source>
        <dbReference type="Proteomes" id="UP001161580"/>
    </source>
</evidence>
<dbReference type="InterPro" id="IPR000160">
    <property type="entry name" value="GGDEF_dom"/>
</dbReference>
<feature type="domain" description="EAL" evidence="2">
    <location>
        <begin position="264"/>
        <end position="514"/>
    </location>
</feature>
<dbReference type="InterPro" id="IPR035919">
    <property type="entry name" value="EAL_sf"/>
</dbReference>
<keyword evidence="5" id="KW-1185">Reference proteome</keyword>
<evidence type="ECO:0000259" key="2">
    <source>
        <dbReference type="PROSITE" id="PS50883"/>
    </source>
</evidence>
<evidence type="ECO:0000313" key="4">
    <source>
        <dbReference type="EMBL" id="MDI7924132.1"/>
    </source>
</evidence>
<dbReference type="InterPro" id="IPR052155">
    <property type="entry name" value="Biofilm_reg_signaling"/>
</dbReference>
<feature type="transmembrane region" description="Helical" evidence="1">
    <location>
        <begin position="15"/>
        <end position="38"/>
    </location>
</feature>
<dbReference type="InterPro" id="IPR001633">
    <property type="entry name" value="EAL_dom"/>
</dbReference>
<dbReference type="PANTHER" id="PTHR44757">
    <property type="entry name" value="DIGUANYLATE CYCLASE DGCP"/>
    <property type="match status" value="1"/>
</dbReference>
<comment type="caution">
    <text evidence="4">The sequence shown here is derived from an EMBL/GenBank/DDBJ whole genome shotgun (WGS) entry which is preliminary data.</text>
</comment>
<dbReference type="Gene3D" id="3.30.70.270">
    <property type="match status" value="1"/>
</dbReference>
<dbReference type="CDD" id="cd01948">
    <property type="entry name" value="EAL"/>
    <property type="match status" value="1"/>
</dbReference>
<dbReference type="EMBL" id="JALDYZ010000012">
    <property type="protein sequence ID" value="MDI7924132.1"/>
    <property type="molecule type" value="Genomic_DNA"/>
</dbReference>
<proteinExistence type="predicted"/>
<dbReference type="InterPro" id="IPR043128">
    <property type="entry name" value="Rev_trsase/Diguanyl_cyclase"/>
</dbReference>
<dbReference type="AlphaFoldDB" id="A0AAE3U3T1"/>
<feature type="domain" description="GGDEF" evidence="3">
    <location>
        <begin position="123"/>
        <end position="255"/>
    </location>
</feature>
<dbReference type="SMART" id="SM00052">
    <property type="entry name" value="EAL"/>
    <property type="match status" value="1"/>
</dbReference>
<organism evidence="4 5">
    <name type="scientific">Ferirhizobium litorale</name>
    <dbReference type="NCBI Taxonomy" id="2927786"/>
    <lineage>
        <taxon>Bacteria</taxon>
        <taxon>Pseudomonadati</taxon>
        <taxon>Pseudomonadota</taxon>
        <taxon>Alphaproteobacteria</taxon>
        <taxon>Hyphomicrobiales</taxon>
        <taxon>Rhizobiaceae</taxon>
        <taxon>Ferirhizobium</taxon>
    </lineage>
</organism>
<accession>A0AAE3U3T1</accession>
<evidence type="ECO:0000259" key="3">
    <source>
        <dbReference type="PROSITE" id="PS50887"/>
    </source>
</evidence>
<dbReference type="SMART" id="SM00267">
    <property type="entry name" value="GGDEF"/>
    <property type="match status" value="1"/>
</dbReference>
<dbReference type="PROSITE" id="PS50887">
    <property type="entry name" value="GGDEF"/>
    <property type="match status" value="1"/>
</dbReference>
<dbReference type="Gene3D" id="3.20.20.450">
    <property type="entry name" value="EAL domain"/>
    <property type="match status" value="1"/>
</dbReference>
<name>A0AAE3U3T1_9HYPH</name>
<dbReference type="NCBIfam" id="TIGR00254">
    <property type="entry name" value="GGDEF"/>
    <property type="match status" value="1"/>
</dbReference>
<keyword evidence="1" id="KW-0812">Transmembrane</keyword>
<dbReference type="InterPro" id="IPR029787">
    <property type="entry name" value="Nucleotide_cyclase"/>
</dbReference>
<keyword evidence="1" id="KW-0472">Membrane</keyword>
<dbReference type="PANTHER" id="PTHR44757:SF2">
    <property type="entry name" value="BIOFILM ARCHITECTURE MAINTENANCE PROTEIN MBAA"/>
    <property type="match status" value="1"/>
</dbReference>
<protein>
    <submittedName>
        <fullName evidence="4">Bifunctional diguanylate cyclase/phosphodiesterase</fullName>
    </submittedName>
</protein>
<dbReference type="RefSeq" id="WP_311788107.1">
    <property type="nucleotide sequence ID" value="NZ_JALDYY010000013.1"/>
</dbReference>
<reference evidence="4" key="1">
    <citation type="submission" date="2022-03" db="EMBL/GenBank/DDBJ databases">
        <title>Fererhizobium litorale gen. nov., sp. nov., isolated from sandy sediments of the Sea of Japan seashore.</title>
        <authorList>
            <person name="Romanenko L."/>
            <person name="Kurilenko V."/>
            <person name="Otstavnykh N."/>
            <person name="Svetashev V."/>
            <person name="Tekutyeva L."/>
            <person name="Isaeva M."/>
            <person name="Mikhailov V."/>
        </authorList>
    </citation>
    <scope>NUCLEOTIDE SEQUENCE</scope>
    <source>
        <strain evidence="4">KMM 9576</strain>
    </source>
</reference>
<dbReference type="Proteomes" id="UP001161580">
    <property type="component" value="Unassembled WGS sequence"/>
</dbReference>
<sequence>MAFKFLTTTTQRYTVAGAVIGSAAPLLFVSLDIAVHGVSSAFGFMFSDPLRLATSAIPVICATAGFFAGQSQQTLHFHFRELAASAERYHREARFDRLTGLANRYCLEDDIARMLGRGNGSPVLGTMLLLDLDRFKFVNDTMGHDAGDELLVALGSRLADHLGGRGQVYRLGGDEFVILLSADDTGDIDAFCMAIQQEAGKPFDLSEGRIATGVSIGVAAITPVDRELAPVLKRADMALYEAKAVNGPSYATYCPKMAKKSLARIEIERDLGRAFADGEFFIEYQPIVGVESGRIRSFEALLRWRHPQKGIIEPDRFIPLAEKTGLIVRAGKWVMSEACREAAKWPSPTGVAVNVAGDQFKDGTFVEHVRTCLAESGLAPGRLTVEVTESLFTVEIDVIRDSLAALRQMGVRIALDDFGTGFASISNLRDFPLDQLKIDRTFAKAMVANQRDASLVELILRLGRTFNLTTTIEGIETVGQMDLARALGVSEAQGFLISVPVPADEVPAMIERERTGRMLLPHSVTA</sequence>
<gene>
    <name evidence="4" type="ORF">MRS75_18885</name>
</gene>
<dbReference type="SUPFAM" id="SSF141868">
    <property type="entry name" value="EAL domain-like"/>
    <property type="match status" value="1"/>
</dbReference>
<dbReference type="SUPFAM" id="SSF55073">
    <property type="entry name" value="Nucleotide cyclase"/>
    <property type="match status" value="1"/>
</dbReference>